<feature type="domain" description="GST N-terminal" evidence="2">
    <location>
        <begin position="132"/>
        <end position="237"/>
    </location>
</feature>
<organism evidence="4 5">
    <name type="scientific">Verticillium longisporum</name>
    <name type="common">Verticillium dahliae var. longisporum</name>
    <dbReference type="NCBI Taxonomy" id="100787"/>
    <lineage>
        <taxon>Eukaryota</taxon>
        <taxon>Fungi</taxon>
        <taxon>Dikarya</taxon>
        <taxon>Ascomycota</taxon>
        <taxon>Pezizomycotina</taxon>
        <taxon>Sordariomycetes</taxon>
        <taxon>Hypocreomycetidae</taxon>
        <taxon>Glomerellales</taxon>
        <taxon>Plectosphaerellaceae</taxon>
        <taxon>Verticillium</taxon>
    </lineage>
</organism>
<dbReference type="InterPro" id="IPR004045">
    <property type="entry name" value="Glutathione_S-Trfase_N"/>
</dbReference>
<dbReference type="SFLD" id="SFLDS00019">
    <property type="entry name" value="Glutathione_Transferase_(cytos"/>
    <property type="match status" value="2"/>
</dbReference>
<feature type="domain" description="GST N-terminal" evidence="2">
    <location>
        <begin position="1"/>
        <end position="61"/>
    </location>
</feature>
<dbReference type="InterPro" id="IPR004046">
    <property type="entry name" value="GST_C"/>
</dbReference>
<dbReference type="SUPFAM" id="SSF52833">
    <property type="entry name" value="Thioredoxin-like"/>
    <property type="match status" value="2"/>
</dbReference>
<sequence length="370" mass="42932">MSNLLTRPQENVDFSVVKQEPYTLLNPNGRVPTIVDPNTNITLWESGAIIEYLIETYDKEEKLSISSFPEKHHLRQFLHFQASGQGPYFGQAVWFAKFHPEDLPSAKERYVEQTVRVLSVLDKLLEGKEYLVGNKCTYADIAFVNWNATAENVILKSDWDEKVEKKYPNFVAWHRRVTERPIIKDENVDFSVVKQEPYTLLNPNGRVPTIVDPNTNITLWESGAIIEYLIETYDKEEKLSISSFPEKHHLRQFLHFQGSGQGPYFGQAVWFAKYHPEDLPSAKERYVEQTVRVLSVLDKLLEGKEYLVGNKCTYADIAFVNWNAAAENVILKPDWDEKVEKKYPNFVAWHRRVTERPIIKDVLQRQAAGR</sequence>
<dbReference type="Proteomes" id="UP000044602">
    <property type="component" value="Unassembled WGS sequence"/>
</dbReference>
<dbReference type="Gene3D" id="1.20.1050.10">
    <property type="match status" value="2"/>
</dbReference>
<evidence type="ECO:0000259" key="3">
    <source>
        <dbReference type="PROSITE" id="PS50405"/>
    </source>
</evidence>
<reference evidence="4 5" key="1">
    <citation type="submission" date="2015-05" db="EMBL/GenBank/DDBJ databases">
        <authorList>
            <person name="Wang D.B."/>
            <person name="Wang M."/>
        </authorList>
    </citation>
    <scope>NUCLEOTIDE SEQUENCE [LARGE SCALE GENOMIC DNA]</scope>
    <source>
        <strain evidence="4">VL1</strain>
    </source>
</reference>
<comment type="similarity">
    <text evidence="1">Belongs to the GST superfamily.</text>
</comment>
<dbReference type="PANTHER" id="PTHR44051">
    <property type="entry name" value="GLUTATHIONE S-TRANSFERASE-RELATED"/>
    <property type="match status" value="1"/>
</dbReference>
<dbReference type="InterPro" id="IPR036282">
    <property type="entry name" value="Glutathione-S-Trfase_C_sf"/>
</dbReference>
<evidence type="ECO:0000256" key="1">
    <source>
        <dbReference type="ARBA" id="ARBA00007409"/>
    </source>
</evidence>
<dbReference type="InterPro" id="IPR036249">
    <property type="entry name" value="Thioredoxin-like_sf"/>
</dbReference>
<gene>
    <name evidence="4" type="ORF">BN1708_001062</name>
</gene>
<dbReference type="AlphaFoldDB" id="A0A0G4MGH8"/>
<evidence type="ECO:0000313" key="5">
    <source>
        <dbReference type="Proteomes" id="UP000044602"/>
    </source>
</evidence>
<dbReference type="InterPro" id="IPR010987">
    <property type="entry name" value="Glutathione-S-Trfase_C-like"/>
</dbReference>
<feature type="domain" description="GST C-terminal" evidence="3">
    <location>
        <begin position="67"/>
        <end position="201"/>
    </location>
</feature>
<dbReference type="EMBL" id="CVQH01022527">
    <property type="protein sequence ID" value="CRK33383.1"/>
    <property type="molecule type" value="Genomic_DNA"/>
</dbReference>
<name>A0A0G4MGH8_VERLO</name>
<dbReference type="SUPFAM" id="SSF47616">
    <property type="entry name" value="GST C-terminal domain-like"/>
    <property type="match status" value="2"/>
</dbReference>
<dbReference type="PANTHER" id="PTHR44051:SF3">
    <property type="entry name" value="TRANSCRIPTIONAL REGULATOR URE2"/>
    <property type="match status" value="1"/>
</dbReference>
<protein>
    <recommendedName>
        <fullName evidence="6">Glutathione transferase</fullName>
    </recommendedName>
</protein>
<keyword evidence="5" id="KW-1185">Reference proteome</keyword>
<evidence type="ECO:0008006" key="6">
    <source>
        <dbReference type="Google" id="ProtNLM"/>
    </source>
</evidence>
<dbReference type="InterPro" id="IPR040079">
    <property type="entry name" value="Glutathione_S-Trfase"/>
</dbReference>
<dbReference type="PROSITE" id="PS50404">
    <property type="entry name" value="GST_NTER"/>
    <property type="match status" value="2"/>
</dbReference>
<dbReference type="STRING" id="100787.A0A0G4MGH8"/>
<dbReference type="Gene3D" id="3.40.30.10">
    <property type="entry name" value="Glutaredoxin"/>
    <property type="match status" value="2"/>
</dbReference>
<accession>A0A0G4MGH8</accession>
<proteinExistence type="inferred from homology"/>
<dbReference type="Pfam" id="PF00043">
    <property type="entry name" value="GST_C"/>
    <property type="match status" value="2"/>
</dbReference>
<evidence type="ECO:0000259" key="2">
    <source>
        <dbReference type="PROSITE" id="PS50404"/>
    </source>
</evidence>
<dbReference type="PROSITE" id="PS50405">
    <property type="entry name" value="GST_CTER"/>
    <property type="match status" value="2"/>
</dbReference>
<dbReference type="SFLD" id="SFLDG00358">
    <property type="entry name" value="Main_(cytGST)"/>
    <property type="match status" value="2"/>
</dbReference>
<feature type="domain" description="GST C-terminal" evidence="3">
    <location>
        <begin position="243"/>
        <end position="370"/>
    </location>
</feature>
<evidence type="ECO:0000313" key="4">
    <source>
        <dbReference type="EMBL" id="CRK33383.1"/>
    </source>
</evidence>
<dbReference type="Pfam" id="PF13409">
    <property type="entry name" value="GST_N_2"/>
    <property type="match status" value="2"/>
</dbReference>